<feature type="region of interest" description="Disordered" evidence="1">
    <location>
        <begin position="1"/>
        <end position="35"/>
    </location>
</feature>
<sequence length="107" mass="11911">MTIELYKAPDVSNTTEHPESPVSNVAGELPDDEPGLDFGDLLGTFSSREDAIAHINQQTTDQGLAVLDTQSSPYNEYTHVEWLTVIVKQKDQSTQNESYYLVTDEGY</sequence>
<name>D2QNU2_SPILD</name>
<protein>
    <submittedName>
        <fullName evidence="2">Uncharacterized protein</fullName>
    </submittedName>
</protein>
<dbReference type="KEGG" id="sli:Slin_1498"/>
<dbReference type="Proteomes" id="UP000002028">
    <property type="component" value="Chromosome"/>
</dbReference>
<dbReference type="AlphaFoldDB" id="D2QNU2"/>
<dbReference type="HOGENOM" id="CLU_2208394_0_0_10"/>
<evidence type="ECO:0000313" key="3">
    <source>
        <dbReference type="Proteomes" id="UP000002028"/>
    </source>
</evidence>
<reference evidence="2 3" key="1">
    <citation type="journal article" date="2010" name="Stand. Genomic Sci.">
        <title>Complete genome sequence of Spirosoma linguale type strain (1).</title>
        <authorList>
            <person name="Lail K."/>
            <person name="Sikorski J."/>
            <person name="Saunders E."/>
            <person name="Lapidus A."/>
            <person name="Glavina Del Rio T."/>
            <person name="Copeland A."/>
            <person name="Tice H."/>
            <person name="Cheng J.-F."/>
            <person name="Lucas S."/>
            <person name="Nolan M."/>
            <person name="Bruce D."/>
            <person name="Goodwin L."/>
            <person name="Pitluck S."/>
            <person name="Ivanova N."/>
            <person name="Mavromatis K."/>
            <person name="Ovchinnikova G."/>
            <person name="Pati A."/>
            <person name="Chen A."/>
            <person name="Palaniappan K."/>
            <person name="Land M."/>
            <person name="Hauser L."/>
            <person name="Chang Y.-J."/>
            <person name="Jeffries C.D."/>
            <person name="Chain P."/>
            <person name="Brettin T."/>
            <person name="Detter J.C."/>
            <person name="Schuetze A."/>
            <person name="Rohde M."/>
            <person name="Tindall B.J."/>
            <person name="Goeker M."/>
            <person name="Bristow J."/>
            <person name="Eisen J.A."/>
            <person name="Markowitz V."/>
            <person name="Hugenholtz P."/>
            <person name="Kyrpides N.C."/>
            <person name="Klenk H.-P."/>
            <person name="Chen F."/>
        </authorList>
    </citation>
    <scope>NUCLEOTIDE SEQUENCE [LARGE SCALE GENOMIC DNA]</scope>
    <source>
        <strain evidence="3">ATCC 33905 / DSM 74 / LMG 10896 / Claus 1</strain>
    </source>
</reference>
<gene>
    <name evidence="2" type="ordered locus">Slin_1498</name>
</gene>
<accession>D2QNU2</accession>
<organism evidence="2 3">
    <name type="scientific">Spirosoma linguale (strain ATCC 33905 / DSM 74 / LMG 10896 / Claus 1)</name>
    <dbReference type="NCBI Taxonomy" id="504472"/>
    <lineage>
        <taxon>Bacteria</taxon>
        <taxon>Pseudomonadati</taxon>
        <taxon>Bacteroidota</taxon>
        <taxon>Cytophagia</taxon>
        <taxon>Cytophagales</taxon>
        <taxon>Cytophagaceae</taxon>
        <taxon>Spirosoma</taxon>
    </lineage>
</organism>
<evidence type="ECO:0000313" key="2">
    <source>
        <dbReference type="EMBL" id="ADB37548.1"/>
    </source>
</evidence>
<evidence type="ECO:0000256" key="1">
    <source>
        <dbReference type="SAM" id="MobiDB-lite"/>
    </source>
</evidence>
<proteinExistence type="predicted"/>
<dbReference type="EMBL" id="CP001769">
    <property type="protein sequence ID" value="ADB37548.1"/>
    <property type="molecule type" value="Genomic_DNA"/>
</dbReference>
<dbReference type="RefSeq" id="WP_012926099.1">
    <property type="nucleotide sequence ID" value="NC_013730.1"/>
</dbReference>
<keyword evidence="3" id="KW-1185">Reference proteome</keyword>